<dbReference type="Proteomes" id="UP000434052">
    <property type="component" value="Unassembled WGS sequence"/>
</dbReference>
<evidence type="ECO:0000313" key="4">
    <source>
        <dbReference type="Proteomes" id="UP000434052"/>
    </source>
</evidence>
<reference evidence="2 5" key="2">
    <citation type="submission" date="2019-04" db="EMBL/GenBank/DDBJ databases">
        <title>Isolation and culture of sulfate reducing bacteria from the cold seep of the South China Sea.</title>
        <authorList>
            <person name="Sun C."/>
            <person name="Liu R."/>
        </authorList>
    </citation>
    <scope>NUCLEOTIDE SEQUENCE [LARGE SCALE GENOMIC DNA]</scope>
    <source>
        <strain evidence="2 5">CS1</strain>
    </source>
</reference>
<name>A0A6P1ZG22_9BACT</name>
<gene>
    <name evidence="3" type="ORF">DQK91_10830</name>
    <name evidence="2" type="ORF">E8L03_11280</name>
</gene>
<keyword evidence="5" id="KW-1185">Reference proteome</keyword>
<evidence type="ECO:0000313" key="3">
    <source>
        <dbReference type="EMBL" id="TVM33710.1"/>
    </source>
</evidence>
<evidence type="ECO:0000256" key="1">
    <source>
        <dbReference type="SAM" id="Phobius"/>
    </source>
</evidence>
<sequence length="132" mass="14370">MSVVITLIYVVLGFIYSAVYFSLYTLIIRYFDTTQPVGTENWITWGIFIGVAALVASVIEKLLTIFDLREHESLLDTDPVTGVIEILTQAVPAFFRGTLWAGGILIINGIAGALLPDLNIVRDIASGLGLPL</sequence>
<keyword evidence="1" id="KW-0472">Membrane</keyword>
<dbReference type="EMBL" id="CP039543">
    <property type="protein sequence ID" value="QJT09485.1"/>
    <property type="molecule type" value="Genomic_DNA"/>
</dbReference>
<accession>A0A6P1ZG22</accession>
<proteinExistence type="predicted"/>
<evidence type="ECO:0000313" key="5">
    <source>
        <dbReference type="Proteomes" id="UP000503251"/>
    </source>
</evidence>
<keyword evidence="1" id="KW-0812">Transmembrane</keyword>
<dbReference type="OrthoDB" id="5458239at2"/>
<evidence type="ECO:0000313" key="2">
    <source>
        <dbReference type="EMBL" id="QJT09485.1"/>
    </source>
</evidence>
<dbReference type="AlphaFoldDB" id="A0A6P1ZG22"/>
<organism evidence="3 4">
    <name type="scientific">Oceanidesulfovibrio marinus</name>
    <dbReference type="NCBI Taxonomy" id="370038"/>
    <lineage>
        <taxon>Bacteria</taxon>
        <taxon>Pseudomonadati</taxon>
        <taxon>Thermodesulfobacteriota</taxon>
        <taxon>Desulfovibrionia</taxon>
        <taxon>Desulfovibrionales</taxon>
        <taxon>Desulfovibrionaceae</taxon>
        <taxon>Oceanidesulfovibrio</taxon>
    </lineage>
</organism>
<feature type="transmembrane region" description="Helical" evidence="1">
    <location>
        <begin position="7"/>
        <end position="30"/>
    </location>
</feature>
<dbReference type="RefSeq" id="WP_144305376.1">
    <property type="nucleotide sequence ID" value="NZ_CP039543.1"/>
</dbReference>
<dbReference type="EMBL" id="QMIF01000006">
    <property type="protein sequence ID" value="TVM33710.1"/>
    <property type="molecule type" value="Genomic_DNA"/>
</dbReference>
<feature type="transmembrane region" description="Helical" evidence="1">
    <location>
        <begin position="42"/>
        <end position="59"/>
    </location>
</feature>
<protein>
    <submittedName>
        <fullName evidence="3">Uncharacterized protein</fullName>
    </submittedName>
</protein>
<dbReference type="Proteomes" id="UP000503251">
    <property type="component" value="Chromosome"/>
</dbReference>
<keyword evidence="1" id="KW-1133">Transmembrane helix</keyword>
<reference evidence="3 4" key="1">
    <citation type="submission" date="2018-06" db="EMBL/GenBank/DDBJ databases">
        <title>Complete genome of Desulfovibrio marinus P48SEP.</title>
        <authorList>
            <person name="Crispim J.S."/>
            <person name="Vidigal P.M.P."/>
            <person name="Silva L.C.F."/>
            <person name="Araujo L.C."/>
            <person name="Laguardia C.N."/>
            <person name="Dias R.S."/>
            <person name="Sousa M.P."/>
            <person name="Paula S.O."/>
            <person name="Silva C."/>
        </authorList>
    </citation>
    <scope>NUCLEOTIDE SEQUENCE [LARGE SCALE GENOMIC DNA]</scope>
    <source>
        <strain evidence="3 4">P48SEP</strain>
    </source>
</reference>